<organism evidence="2 3">
    <name type="scientific">Meloidogyne enterolobii</name>
    <name type="common">Root-knot nematode worm</name>
    <name type="synonym">Meloidogyne mayaguensis</name>
    <dbReference type="NCBI Taxonomy" id="390850"/>
    <lineage>
        <taxon>Eukaryota</taxon>
        <taxon>Metazoa</taxon>
        <taxon>Ecdysozoa</taxon>
        <taxon>Nematoda</taxon>
        <taxon>Chromadorea</taxon>
        <taxon>Rhabditida</taxon>
        <taxon>Tylenchina</taxon>
        <taxon>Tylenchomorpha</taxon>
        <taxon>Tylenchoidea</taxon>
        <taxon>Meloidogynidae</taxon>
        <taxon>Meloidogyninae</taxon>
        <taxon>Meloidogyne</taxon>
    </lineage>
</organism>
<reference evidence="2 3" key="1">
    <citation type="submission" date="2020-08" db="EMBL/GenBank/DDBJ databases">
        <authorList>
            <person name="Koutsovoulos G."/>
            <person name="Danchin GJ E."/>
        </authorList>
    </citation>
    <scope>NUCLEOTIDE SEQUENCE [LARGE SCALE GENOMIC DNA]</scope>
</reference>
<evidence type="ECO:0000313" key="2">
    <source>
        <dbReference type="EMBL" id="CAD2160935.1"/>
    </source>
</evidence>
<proteinExistence type="predicted"/>
<protein>
    <recommendedName>
        <fullName evidence="1">Small nuclear ribonucleoprotein Prp3 C-terminal domain-containing protein</fullName>
    </recommendedName>
</protein>
<dbReference type="PANTHER" id="PTHR14212:SF0">
    <property type="entry name" value="U4_U6 SMALL NUCLEAR RIBONUCLEOPROTEIN PRP3"/>
    <property type="match status" value="1"/>
</dbReference>
<gene>
    <name evidence="2" type="ORF">MENT_LOCUS14546</name>
</gene>
<dbReference type="GO" id="GO:0046540">
    <property type="term" value="C:U4/U6 x U5 tri-snRNP complex"/>
    <property type="evidence" value="ECO:0007669"/>
    <property type="project" value="InterPro"/>
</dbReference>
<accession>A0A6V7ULB4</accession>
<name>A0A6V7ULB4_MELEN</name>
<feature type="domain" description="Small nuclear ribonucleoprotein Prp3 C-terminal" evidence="1">
    <location>
        <begin position="1"/>
        <end position="81"/>
    </location>
</feature>
<dbReference type="Proteomes" id="UP000580250">
    <property type="component" value="Unassembled WGS sequence"/>
</dbReference>
<dbReference type="AlphaFoldDB" id="A0A6V7ULB4"/>
<dbReference type="PANTHER" id="PTHR14212">
    <property type="entry name" value="U4/U6-ASSOCIATED RNA SPLICING FACTOR-RELATED"/>
    <property type="match status" value="1"/>
</dbReference>
<evidence type="ECO:0000259" key="1">
    <source>
        <dbReference type="Pfam" id="PF06544"/>
    </source>
</evidence>
<dbReference type="InterPro" id="IPR010541">
    <property type="entry name" value="Prp3_C"/>
</dbReference>
<dbReference type="GO" id="GO:0000398">
    <property type="term" value="P:mRNA splicing, via spliceosome"/>
    <property type="evidence" value="ECO:0007669"/>
    <property type="project" value="InterPro"/>
</dbReference>
<evidence type="ECO:0000313" key="3">
    <source>
        <dbReference type="Proteomes" id="UP000580250"/>
    </source>
</evidence>
<sequence>MLNRIKWSEEIAGQRHVRKGAQLDEDSQQNNQGKLNECTLVWEGIVQKRAFNGEPRFIQVSNHKQAREVLDKYGVAHYWDLCYATSVYFLMINNN</sequence>
<dbReference type="EMBL" id="CAJEWN010000082">
    <property type="protein sequence ID" value="CAD2160935.1"/>
    <property type="molecule type" value="Genomic_DNA"/>
</dbReference>
<dbReference type="Pfam" id="PF06544">
    <property type="entry name" value="Prp3_C"/>
    <property type="match status" value="1"/>
</dbReference>
<dbReference type="InterPro" id="IPR027104">
    <property type="entry name" value="Prp3"/>
</dbReference>
<comment type="caution">
    <text evidence="2">The sequence shown here is derived from an EMBL/GenBank/DDBJ whole genome shotgun (WGS) entry which is preliminary data.</text>
</comment>
<dbReference type="OrthoDB" id="10264544at2759"/>